<reference evidence="1" key="1">
    <citation type="submission" date="2019-03" db="EMBL/GenBank/DDBJ databases">
        <authorList>
            <person name="Mank J."/>
            <person name="Almeida P."/>
        </authorList>
    </citation>
    <scope>NUCLEOTIDE SEQUENCE</scope>
    <source>
        <strain evidence="1">78183</strain>
    </source>
</reference>
<accession>A0A6N2MWW7</accession>
<proteinExistence type="predicted"/>
<evidence type="ECO:0008006" key="2">
    <source>
        <dbReference type="Google" id="ProtNLM"/>
    </source>
</evidence>
<organism evidence="1">
    <name type="scientific">Salix viminalis</name>
    <name type="common">Common osier</name>
    <name type="synonym">Basket willow</name>
    <dbReference type="NCBI Taxonomy" id="40686"/>
    <lineage>
        <taxon>Eukaryota</taxon>
        <taxon>Viridiplantae</taxon>
        <taxon>Streptophyta</taxon>
        <taxon>Embryophyta</taxon>
        <taxon>Tracheophyta</taxon>
        <taxon>Spermatophyta</taxon>
        <taxon>Magnoliopsida</taxon>
        <taxon>eudicotyledons</taxon>
        <taxon>Gunneridae</taxon>
        <taxon>Pentapetalae</taxon>
        <taxon>rosids</taxon>
        <taxon>fabids</taxon>
        <taxon>Malpighiales</taxon>
        <taxon>Salicaceae</taxon>
        <taxon>Saliceae</taxon>
        <taxon>Salix</taxon>
    </lineage>
</organism>
<dbReference type="CDD" id="cd00010">
    <property type="entry name" value="AAI_LTSS"/>
    <property type="match status" value="1"/>
</dbReference>
<dbReference type="EMBL" id="CAADRP010001974">
    <property type="protein sequence ID" value="VFU58193.1"/>
    <property type="molecule type" value="Genomic_DNA"/>
</dbReference>
<dbReference type="Gene3D" id="1.10.110.10">
    <property type="entry name" value="Plant lipid-transfer and hydrophobic proteins"/>
    <property type="match status" value="1"/>
</dbReference>
<evidence type="ECO:0000313" key="1">
    <source>
        <dbReference type="EMBL" id="VFU58193.1"/>
    </source>
</evidence>
<gene>
    <name evidence="1" type="ORF">SVIM_LOCUS423807</name>
</gene>
<dbReference type="InterPro" id="IPR036312">
    <property type="entry name" value="Bifun_inhib/LTP/seed_sf"/>
</dbReference>
<name>A0A6N2MWW7_SALVM</name>
<dbReference type="AlphaFoldDB" id="A0A6N2MWW7"/>
<dbReference type="SUPFAM" id="SSF47699">
    <property type="entry name" value="Bifunctional inhibitor/lipid-transfer protein/seed storage 2S albumin"/>
    <property type="match status" value="1"/>
</dbReference>
<sequence>MDHWDSQLASVALSQPQCLCATLNGGGASINEKLALALPDACKYKLRLLASAMILTGLECLQLILLKV</sequence>
<protein>
    <recommendedName>
        <fullName evidence="2">Bifunctional inhibitor/plant lipid transfer protein/seed storage helical domain-containing protein</fullName>
    </recommendedName>
</protein>